<keyword evidence="3" id="KW-1185">Reference proteome</keyword>
<dbReference type="OrthoDB" id="5860751at2759"/>
<dbReference type="GO" id="GO:0004722">
    <property type="term" value="F:protein serine/threonine phosphatase activity"/>
    <property type="evidence" value="ECO:0007669"/>
    <property type="project" value="TreeGrafter"/>
</dbReference>
<dbReference type="PANTHER" id="PTHR11668:SF290">
    <property type="entry name" value="SERINE_THREONINE SPECIFIC PROTEIN PHOSPHATASES DOMAIN-CONTAINING PROTEIN"/>
    <property type="match status" value="1"/>
</dbReference>
<sequence>MEPALIMLEDKIKRVELSSTHTYNGQHSFLDFCRLIVAREMYTEKMEEIARGVRDNSDLRAATGGDEVNVDRTQPSDKQMSYRKVTFANERMAAVISQSFVDNNANGNTKDSQEEVFFQCDVESTGMGHVAFKVDRVSQIVVHDTMFENIYEHGPYIYPYKPRALVEIFEQARTLFENDSICIRIPMPVVIISDIRGRYIDLHRWLQVSGLPYRRRILFMGGLMDDNMPTSIECLALVAAMKVAYPKHVFLIRGASETFFKFQPRFGYRADMAILDSARRMCSYLPLAAFIGKRYLCVHSGISHQLNSFECFDAIHRPLRHENLPLLAKFLIFGQPTANVKMFTHDEAKFYFKFGMNAVENLCRNLGLTRIIRGRSVIENGSLLICNRKLLTLFSVPLENHKGSIMYLDRKYGTILFNLKYQSTPIVKPKRYIPKQRKKKHHAPSLVIDGV</sequence>
<dbReference type="Proteomes" id="UP000494206">
    <property type="component" value="Unassembled WGS sequence"/>
</dbReference>
<dbReference type="GO" id="GO:0005737">
    <property type="term" value="C:cytoplasm"/>
    <property type="evidence" value="ECO:0007669"/>
    <property type="project" value="TreeGrafter"/>
</dbReference>
<evidence type="ECO:0000313" key="2">
    <source>
        <dbReference type="EMBL" id="CAB3398157.1"/>
    </source>
</evidence>
<dbReference type="SMART" id="SM00156">
    <property type="entry name" value="PP2Ac"/>
    <property type="match status" value="1"/>
</dbReference>
<feature type="domain" description="Serine/threonine specific protein phosphatases" evidence="1">
    <location>
        <begin position="160"/>
        <end position="423"/>
    </location>
</feature>
<evidence type="ECO:0000259" key="1">
    <source>
        <dbReference type="SMART" id="SM00156"/>
    </source>
</evidence>
<dbReference type="GO" id="GO:0005634">
    <property type="term" value="C:nucleus"/>
    <property type="evidence" value="ECO:0007669"/>
    <property type="project" value="TreeGrafter"/>
</dbReference>
<dbReference type="InterPro" id="IPR050341">
    <property type="entry name" value="PP1_catalytic_subunit"/>
</dbReference>
<accession>A0A8S1EF63</accession>
<dbReference type="PRINTS" id="PR00114">
    <property type="entry name" value="STPHPHTASE"/>
</dbReference>
<dbReference type="SUPFAM" id="SSF56300">
    <property type="entry name" value="Metallo-dependent phosphatases"/>
    <property type="match status" value="1"/>
</dbReference>
<dbReference type="InterPro" id="IPR029052">
    <property type="entry name" value="Metallo-depent_PP-like"/>
</dbReference>
<name>A0A8S1EF63_9PELO</name>
<protein>
    <recommendedName>
        <fullName evidence="1">Serine/threonine specific protein phosphatases domain-containing protein</fullName>
    </recommendedName>
</protein>
<dbReference type="CDD" id="cd00144">
    <property type="entry name" value="MPP_PPP_family"/>
    <property type="match status" value="1"/>
</dbReference>
<reference evidence="2 3" key="1">
    <citation type="submission" date="2020-04" db="EMBL/GenBank/DDBJ databases">
        <authorList>
            <person name="Laetsch R D."/>
            <person name="Stevens L."/>
            <person name="Kumar S."/>
            <person name="Blaxter L. M."/>
        </authorList>
    </citation>
    <scope>NUCLEOTIDE SEQUENCE [LARGE SCALE GENOMIC DNA]</scope>
</reference>
<dbReference type="Pfam" id="PF00149">
    <property type="entry name" value="Metallophos"/>
    <property type="match status" value="1"/>
</dbReference>
<gene>
    <name evidence="2" type="ORF">CBOVIS_LOCUS1468</name>
</gene>
<dbReference type="PANTHER" id="PTHR11668">
    <property type="entry name" value="SERINE/THREONINE PROTEIN PHOSPHATASE"/>
    <property type="match status" value="1"/>
</dbReference>
<dbReference type="EMBL" id="CADEPM010000001">
    <property type="protein sequence ID" value="CAB3398157.1"/>
    <property type="molecule type" value="Genomic_DNA"/>
</dbReference>
<dbReference type="InterPro" id="IPR006186">
    <property type="entry name" value="Ser/Thr-sp_prot-phosphatase"/>
</dbReference>
<evidence type="ECO:0000313" key="3">
    <source>
        <dbReference type="Proteomes" id="UP000494206"/>
    </source>
</evidence>
<dbReference type="InterPro" id="IPR004843">
    <property type="entry name" value="Calcineurin-like_PHP"/>
</dbReference>
<dbReference type="AlphaFoldDB" id="A0A8S1EF63"/>
<comment type="caution">
    <text evidence="2">The sequence shown here is derived from an EMBL/GenBank/DDBJ whole genome shotgun (WGS) entry which is preliminary data.</text>
</comment>
<organism evidence="2 3">
    <name type="scientific">Caenorhabditis bovis</name>
    <dbReference type="NCBI Taxonomy" id="2654633"/>
    <lineage>
        <taxon>Eukaryota</taxon>
        <taxon>Metazoa</taxon>
        <taxon>Ecdysozoa</taxon>
        <taxon>Nematoda</taxon>
        <taxon>Chromadorea</taxon>
        <taxon>Rhabditida</taxon>
        <taxon>Rhabditina</taxon>
        <taxon>Rhabditomorpha</taxon>
        <taxon>Rhabditoidea</taxon>
        <taxon>Rhabditidae</taxon>
        <taxon>Peloderinae</taxon>
        <taxon>Caenorhabditis</taxon>
    </lineage>
</organism>
<dbReference type="Gene3D" id="3.60.21.10">
    <property type="match status" value="1"/>
</dbReference>
<proteinExistence type="predicted"/>